<dbReference type="Proteomes" id="UP000053424">
    <property type="component" value="Unassembled WGS sequence"/>
</dbReference>
<feature type="compositionally biased region" description="Basic and acidic residues" evidence="1">
    <location>
        <begin position="21"/>
        <end position="30"/>
    </location>
</feature>
<keyword evidence="3" id="KW-1185">Reference proteome</keyword>
<gene>
    <name evidence="2" type="ORF">M413DRAFT_45099</name>
</gene>
<feature type="region of interest" description="Disordered" evidence="1">
    <location>
        <begin position="16"/>
        <end position="37"/>
    </location>
</feature>
<name>A0A0C3BH70_HEBCY</name>
<accession>A0A0C3BH70</accession>
<feature type="non-terminal residue" evidence="2">
    <location>
        <position position="53"/>
    </location>
</feature>
<evidence type="ECO:0000313" key="3">
    <source>
        <dbReference type="Proteomes" id="UP000053424"/>
    </source>
</evidence>
<organism evidence="2 3">
    <name type="scientific">Hebeloma cylindrosporum</name>
    <dbReference type="NCBI Taxonomy" id="76867"/>
    <lineage>
        <taxon>Eukaryota</taxon>
        <taxon>Fungi</taxon>
        <taxon>Dikarya</taxon>
        <taxon>Basidiomycota</taxon>
        <taxon>Agaricomycotina</taxon>
        <taxon>Agaricomycetes</taxon>
        <taxon>Agaricomycetidae</taxon>
        <taxon>Agaricales</taxon>
        <taxon>Agaricineae</taxon>
        <taxon>Hymenogastraceae</taxon>
        <taxon>Hebeloma</taxon>
    </lineage>
</organism>
<evidence type="ECO:0000256" key="1">
    <source>
        <dbReference type="SAM" id="MobiDB-lite"/>
    </source>
</evidence>
<proteinExistence type="predicted"/>
<dbReference type="EMBL" id="KN831809">
    <property type="protein sequence ID" value="KIM36075.1"/>
    <property type="molecule type" value="Genomic_DNA"/>
</dbReference>
<dbReference type="AlphaFoldDB" id="A0A0C3BH70"/>
<dbReference type="OrthoDB" id="3114045at2759"/>
<reference evidence="2 3" key="1">
    <citation type="submission" date="2014-04" db="EMBL/GenBank/DDBJ databases">
        <authorList>
            <consortium name="DOE Joint Genome Institute"/>
            <person name="Kuo A."/>
            <person name="Gay G."/>
            <person name="Dore J."/>
            <person name="Kohler A."/>
            <person name="Nagy L.G."/>
            <person name="Floudas D."/>
            <person name="Copeland A."/>
            <person name="Barry K.W."/>
            <person name="Cichocki N."/>
            <person name="Veneault-Fourrey C."/>
            <person name="LaButti K."/>
            <person name="Lindquist E.A."/>
            <person name="Lipzen A."/>
            <person name="Lundell T."/>
            <person name="Morin E."/>
            <person name="Murat C."/>
            <person name="Sun H."/>
            <person name="Tunlid A."/>
            <person name="Henrissat B."/>
            <person name="Grigoriev I.V."/>
            <person name="Hibbett D.S."/>
            <person name="Martin F."/>
            <person name="Nordberg H.P."/>
            <person name="Cantor M.N."/>
            <person name="Hua S.X."/>
        </authorList>
    </citation>
    <scope>NUCLEOTIDE SEQUENCE [LARGE SCALE GENOMIC DNA]</scope>
    <source>
        <strain evidence="3">h7</strain>
    </source>
</reference>
<dbReference type="HOGENOM" id="CLU_3074219_0_0_1"/>
<feature type="non-terminal residue" evidence="2">
    <location>
        <position position="1"/>
    </location>
</feature>
<sequence>PRALIVVLESPVQSGFLPPRAMDRDRDRSTKVPRPQKTGLDCSELVQVGFLRS</sequence>
<evidence type="ECO:0000313" key="2">
    <source>
        <dbReference type="EMBL" id="KIM36075.1"/>
    </source>
</evidence>
<protein>
    <submittedName>
        <fullName evidence="2">Uncharacterized protein</fullName>
    </submittedName>
</protein>
<reference evidence="3" key="2">
    <citation type="submission" date="2015-01" db="EMBL/GenBank/DDBJ databases">
        <title>Evolutionary Origins and Diversification of the Mycorrhizal Mutualists.</title>
        <authorList>
            <consortium name="DOE Joint Genome Institute"/>
            <consortium name="Mycorrhizal Genomics Consortium"/>
            <person name="Kohler A."/>
            <person name="Kuo A."/>
            <person name="Nagy L.G."/>
            <person name="Floudas D."/>
            <person name="Copeland A."/>
            <person name="Barry K.W."/>
            <person name="Cichocki N."/>
            <person name="Veneault-Fourrey C."/>
            <person name="LaButti K."/>
            <person name="Lindquist E.A."/>
            <person name="Lipzen A."/>
            <person name="Lundell T."/>
            <person name="Morin E."/>
            <person name="Murat C."/>
            <person name="Riley R."/>
            <person name="Ohm R."/>
            <person name="Sun H."/>
            <person name="Tunlid A."/>
            <person name="Henrissat B."/>
            <person name="Grigoriev I.V."/>
            <person name="Hibbett D.S."/>
            <person name="Martin F."/>
        </authorList>
    </citation>
    <scope>NUCLEOTIDE SEQUENCE [LARGE SCALE GENOMIC DNA]</scope>
    <source>
        <strain evidence="3">h7</strain>
    </source>
</reference>